<gene>
    <name evidence="1" type="ORF">C7B43_06470</name>
</gene>
<accession>A0A2T2X773</accession>
<proteinExistence type="predicted"/>
<evidence type="ECO:0008006" key="3">
    <source>
        <dbReference type="Google" id="ProtNLM"/>
    </source>
</evidence>
<dbReference type="AlphaFoldDB" id="A0A2T2X773"/>
<protein>
    <recommendedName>
        <fullName evidence="3">ParB/Sulfiredoxin domain-containing protein</fullName>
    </recommendedName>
</protein>
<name>A0A2T2X773_9FIRM</name>
<evidence type="ECO:0000313" key="2">
    <source>
        <dbReference type="Proteomes" id="UP000242699"/>
    </source>
</evidence>
<organism evidence="1 2">
    <name type="scientific">Sulfobacillus benefaciens</name>
    <dbReference type="NCBI Taxonomy" id="453960"/>
    <lineage>
        <taxon>Bacteria</taxon>
        <taxon>Bacillati</taxon>
        <taxon>Bacillota</taxon>
        <taxon>Clostridia</taxon>
        <taxon>Eubacteriales</taxon>
        <taxon>Clostridiales Family XVII. Incertae Sedis</taxon>
        <taxon>Sulfobacillus</taxon>
    </lineage>
</organism>
<sequence length="376" mass="42001">MGRPRTTSTPSWSVMTLSQVTGLPVSVIWSDLKNGMLSGVSVQGKTIIRLEDLSSAKRDQYRNVAGNLGYLSREREPGENSRVDPGIRPPFSTSWRSQHAHVYRGETVKILASDLTRPDRLLSRITAPSLSPGIIALSGFSGPKGAWPVFVIGPQAELGQDLISIRLLPQIVFAYPVALQSARRILLEIQESPSYLSNIVAQLILDYGTAVIAELAKEAWFLYRNRSGKVKTSLVFCQDGRPRTVGGVFFSLIKAKGYWNPQTGSGSSEAVMKGDVRPISSQMPEWVENNREHDDYPGHGVKMEVPLDQIFVPAVFEMHPPRPEKIRKALEKHSQWPLLVKQTDCDDKRPYLLLDGYTRYLAAKQNNQESVWIHII</sequence>
<evidence type="ECO:0000313" key="1">
    <source>
        <dbReference type="EMBL" id="PSR30353.1"/>
    </source>
</evidence>
<reference evidence="1 2" key="1">
    <citation type="journal article" date="2014" name="BMC Genomics">
        <title>Comparison of environmental and isolate Sulfobacillus genomes reveals diverse carbon, sulfur, nitrogen, and hydrogen metabolisms.</title>
        <authorList>
            <person name="Justice N.B."/>
            <person name="Norman A."/>
            <person name="Brown C.T."/>
            <person name="Singh A."/>
            <person name="Thomas B.C."/>
            <person name="Banfield J.F."/>
        </authorList>
    </citation>
    <scope>NUCLEOTIDE SEQUENCE [LARGE SCALE GENOMIC DNA]</scope>
    <source>
        <strain evidence="1">AMDSBA1</strain>
    </source>
</reference>
<dbReference type="SUPFAM" id="SSF110849">
    <property type="entry name" value="ParB/Sulfiredoxin"/>
    <property type="match status" value="1"/>
</dbReference>
<comment type="caution">
    <text evidence="1">The sequence shown here is derived from an EMBL/GenBank/DDBJ whole genome shotgun (WGS) entry which is preliminary data.</text>
</comment>
<dbReference type="Proteomes" id="UP000242699">
    <property type="component" value="Unassembled WGS sequence"/>
</dbReference>
<dbReference type="EMBL" id="PXYT01000011">
    <property type="protein sequence ID" value="PSR30353.1"/>
    <property type="molecule type" value="Genomic_DNA"/>
</dbReference>
<dbReference type="InterPro" id="IPR036086">
    <property type="entry name" value="ParB/Sulfiredoxin_sf"/>
</dbReference>